<dbReference type="InterPro" id="IPR000730">
    <property type="entry name" value="Pr_cel_nuc_antig"/>
</dbReference>
<dbReference type="Pfam" id="PF02747">
    <property type="entry name" value="PCNA_C"/>
    <property type="match status" value="1"/>
</dbReference>
<organism evidence="5">
    <name type="scientific">viral metagenome</name>
    <dbReference type="NCBI Taxonomy" id="1070528"/>
    <lineage>
        <taxon>unclassified sequences</taxon>
        <taxon>metagenomes</taxon>
        <taxon>organismal metagenomes</taxon>
    </lineage>
</organism>
<evidence type="ECO:0000259" key="3">
    <source>
        <dbReference type="Pfam" id="PF00705"/>
    </source>
</evidence>
<dbReference type="Pfam" id="PF00705">
    <property type="entry name" value="PCNA_N"/>
    <property type="match status" value="1"/>
</dbReference>
<dbReference type="AlphaFoldDB" id="A0A6C0BZQ5"/>
<dbReference type="GO" id="GO:0030337">
    <property type="term" value="F:DNA polymerase processivity factor activity"/>
    <property type="evidence" value="ECO:0007669"/>
    <property type="project" value="InterPro"/>
</dbReference>
<evidence type="ECO:0000256" key="2">
    <source>
        <dbReference type="ARBA" id="ARBA00023125"/>
    </source>
</evidence>
<dbReference type="Gene3D" id="3.70.10.10">
    <property type="match status" value="1"/>
</dbReference>
<dbReference type="SUPFAM" id="SSF55979">
    <property type="entry name" value="DNA clamp"/>
    <property type="match status" value="2"/>
</dbReference>
<dbReference type="GO" id="GO:0006275">
    <property type="term" value="P:regulation of DNA replication"/>
    <property type="evidence" value="ECO:0007669"/>
    <property type="project" value="InterPro"/>
</dbReference>
<protein>
    <recommendedName>
        <fullName evidence="6">Proliferating cell nuclear antigen PCNA N-terminal domain-containing protein</fullName>
    </recommendedName>
</protein>
<feature type="domain" description="Proliferating cell nuclear antigen PCNA N-terminal" evidence="3">
    <location>
        <begin position="10"/>
        <end position="133"/>
    </location>
</feature>
<comment type="similarity">
    <text evidence="1">Belongs to the PCNA family.</text>
</comment>
<reference evidence="5" key="1">
    <citation type="journal article" date="2020" name="Nature">
        <title>Giant virus diversity and host interactions through global metagenomics.</title>
        <authorList>
            <person name="Schulz F."/>
            <person name="Roux S."/>
            <person name="Paez-Espino D."/>
            <person name="Jungbluth S."/>
            <person name="Walsh D.A."/>
            <person name="Denef V.J."/>
            <person name="McMahon K.D."/>
            <person name="Konstantinidis K.T."/>
            <person name="Eloe-Fadrosh E.A."/>
            <person name="Kyrpides N.C."/>
            <person name="Woyke T."/>
        </authorList>
    </citation>
    <scope>NUCLEOTIDE SEQUENCE</scope>
    <source>
        <strain evidence="5">GVMAG-M-3300020166-5</strain>
    </source>
</reference>
<evidence type="ECO:0000259" key="4">
    <source>
        <dbReference type="Pfam" id="PF02747"/>
    </source>
</evidence>
<evidence type="ECO:0000313" key="5">
    <source>
        <dbReference type="EMBL" id="QHS96858.1"/>
    </source>
</evidence>
<dbReference type="PANTHER" id="PTHR11352:SF0">
    <property type="entry name" value="PROLIFERATING CELL NUCLEAR ANTIGEN"/>
    <property type="match status" value="1"/>
</dbReference>
<proteinExistence type="inferred from homology"/>
<evidence type="ECO:0000256" key="1">
    <source>
        <dbReference type="ARBA" id="ARBA00010462"/>
    </source>
</evidence>
<name>A0A6C0BZQ5_9ZZZZ</name>
<keyword evidence="2" id="KW-0238">DNA-binding</keyword>
<dbReference type="PANTHER" id="PTHR11352">
    <property type="entry name" value="PROLIFERATING CELL NUCLEAR ANTIGEN"/>
    <property type="match status" value="1"/>
</dbReference>
<feature type="domain" description="Proliferating cell nuclear antigen PCNA C-terminal" evidence="4">
    <location>
        <begin position="137"/>
        <end position="247"/>
    </location>
</feature>
<evidence type="ECO:0008006" key="6">
    <source>
        <dbReference type="Google" id="ProtNLM"/>
    </source>
</evidence>
<dbReference type="InterPro" id="IPR022649">
    <property type="entry name" value="Pr_cel_nuc_antig_C"/>
</dbReference>
<accession>A0A6C0BZQ5</accession>
<dbReference type="InterPro" id="IPR022648">
    <property type="entry name" value="Pr_cel_nuc_antig_N"/>
</dbReference>
<dbReference type="GO" id="GO:0003677">
    <property type="term" value="F:DNA binding"/>
    <property type="evidence" value="ECO:0007669"/>
    <property type="project" value="UniProtKB-KW"/>
</dbReference>
<dbReference type="InterPro" id="IPR046938">
    <property type="entry name" value="DNA_clamp_sf"/>
</dbReference>
<dbReference type="NCBIfam" id="TIGR00590">
    <property type="entry name" value="pcna"/>
    <property type="match status" value="1"/>
</dbReference>
<dbReference type="CDD" id="cd00577">
    <property type="entry name" value="PCNA"/>
    <property type="match status" value="1"/>
</dbReference>
<dbReference type="EMBL" id="MN739280">
    <property type="protein sequence ID" value="QHS96858.1"/>
    <property type="molecule type" value="Genomic_DNA"/>
</dbReference>
<sequence>MKLILKDSVKAAKFSAIFQHLKQLVENIVIYFSNTGLYIQGMDNSQICLFECKLNASWFDEYSYSDGVDDPKVCLATGILYKVISAVDDNQIIEISYEGNTDLLHIKFGDRKNDNANMFNKHFEIALIDLDTELLVIPDQDTHVDLKMETTVFSKLITQLLIFSDQLTLTFTDEDIQFKTSGIEGGMSSKIDLDDVNEYAIGEDSVLTQSYSLAIINMMCNFSKLNKNITMGFSDNMPMSLVYNLSSDDDEDDKTCFVGFYLAPRIED</sequence>
<dbReference type="GO" id="GO:0006272">
    <property type="term" value="P:leading strand elongation"/>
    <property type="evidence" value="ECO:0007669"/>
    <property type="project" value="TreeGrafter"/>
</dbReference>